<dbReference type="AlphaFoldDB" id="R7TYZ4"/>
<dbReference type="EMBL" id="AMQN01011435">
    <property type="status" value="NOT_ANNOTATED_CDS"/>
    <property type="molecule type" value="Genomic_DNA"/>
</dbReference>
<reference evidence="1 3" key="2">
    <citation type="journal article" date="2013" name="Nature">
        <title>Insights into bilaterian evolution from three spiralian genomes.</title>
        <authorList>
            <person name="Simakov O."/>
            <person name="Marletaz F."/>
            <person name="Cho S.J."/>
            <person name="Edsinger-Gonzales E."/>
            <person name="Havlak P."/>
            <person name="Hellsten U."/>
            <person name="Kuo D.H."/>
            <person name="Larsson T."/>
            <person name="Lv J."/>
            <person name="Arendt D."/>
            <person name="Savage R."/>
            <person name="Osoegawa K."/>
            <person name="de Jong P."/>
            <person name="Grimwood J."/>
            <person name="Chapman J.A."/>
            <person name="Shapiro H."/>
            <person name="Aerts A."/>
            <person name="Otillar R.P."/>
            <person name="Terry A.Y."/>
            <person name="Boore J.L."/>
            <person name="Grigoriev I.V."/>
            <person name="Lindberg D.R."/>
            <person name="Seaver E.C."/>
            <person name="Weisblat D.A."/>
            <person name="Putnam N.H."/>
            <person name="Rokhsar D.S."/>
        </authorList>
    </citation>
    <scope>NUCLEOTIDE SEQUENCE</scope>
    <source>
        <strain evidence="1 3">I ESC-2004</strain>
    </source>
</reference>
<proteinExistence type="predicted"/>
<gene>
    <name evidence="1" type="ORF">CAPTEDRAFT_185971</name>
</gene>
<sequence>MGKTFDPETAHITTEIIDENSIIERIQCTPQGTTEWPSSPQVQSLCGGIRLVVDTSVNWPSGIGNSIKTEPVIACQMRTLASWLYARCGHGDNILGHLRNSGQGLLSNLADRSQEVFISTRTA</sequence>
<dbReference type="EnsemblMetazoa" id="CapteT185971">
    <property type="protein sequence ID" value="CapteP185971"/>
    <property type="gene ID" value="CapteG185971"/>
</dbReference>
<evidence type="ECO:0000313" key="2">
    <source>
        <dbReference type="EnsemblMetazoa" id="CapteP185971"/>
    </source>
</evidence>
<accession>R7TYZ4</accession>
<organism evidence="1">
    <name type="scientific">Capitella teleta</name>
    <name type="common">Polychaete worm</name>
    <dbReference type="NCBI Taxonomy" id="283909"/>
    <lineage>
        <taxon>Eukaryota</taxon>
        <taxon>Metazoa</taxon>
        <taxon>Spiralia</taxon>
        <taxon>Lophotrochozoa</taxon>
        <taxon>Annelida</taxon>
        <taxon>Polychaeta</taxon>
        <taxon>Sedentaria</taxon>
        <taxon>Scolecida</taxon>
        <taxon>Capitellidae</taxon>
        <taxon>Capitella</taxon>
    </lineage>
</organism>
<protein>
    <submittedName>
        <fullName evidence="1 2">Uncharacterized protein</fullName>
    </submittedName>
</protein>
<reference evidence="2" key="3">
    <citation type="submission" date="2015-06" db="UniProtKB">
        <authorList>
            <consortium name="EnsemblMetazoa"/>
        </authorList>
    </citation>
    <scope>IDENTIFICATION</scope>
</reference>
<dbReference type="Proteomes" id="UP000014760">
    <property type="component" value="Unassembled WGS sequence"/>
</dbReference>
<reference evidence="3" key="1">
    <citation type="submission" date="2012-12" db="EMBL/GenBank/DDBJ databases">
        <authorList>
            <person name="Hellsten U."/>
            <person name="Grimwood J."/>
            <person name="Chapman J.A."/>
            <person name="Shapiro H."/>
            <person name="Aerts A."/>
            <person name="Otillar R.P."/>
            <person name="Terry A.Y."/>
            <person name="Boore J.L."/>
            <person name="Simakov O."/>
            <person name="Marletaz F."/>
            <person name="Cho S.-J."/>
            <person name="Edsinger-Gonzales E."/>
            <person name="Havlak P."/>
            <person name="Kuo D.-H."/>
            <person name="Larsson T."/>
            <person name="Lv J."/>
            <person name="Arendt D."/>
            <person name="Savage R."/>
            <person name="Osoegawa K."/>
            <person name="de Jong P."/>
            <person name="Lindberg D.R."/>
            <person name="Seaver E.C."/>
            <person name="Weisblat D.A."/>
            <person name="Putnam N.H."/>
            <person name="Grigoriev I.V."/>
            <person name="Rokhsar D.S."/>
        </authorList>
    </citation>
    <scope>NUCLEOTIDE SEQUENCE</scope>
    <source>
        <strain evidence="3">I ESC-2004</strain>
    </source>
</reference>
<evidence type="ECO:0000313" key="1">
    <source>
        <dbReference type="EMBL" id="ELT96175.1"/>
    </source>
</evidence>
<keyword evidence="3" id="KW-1185">Reference proteome</keyword>
<name>R7TYZ4_CAPTE</name>
<evidence type="ECO:0000313" key="3">
    <source>
        <dbReference type="Proteomes" id="UP000014760"/>
    </source>
</evidence>
<dbReference type="EMBL" id="KB308886">
    <property type="protein sequence ID" value="ELT96175.1"/>
    <property type="molecule type" value="Genomic_DNA"/>
</dbReference>
<dbReference type="HOGENOM" id="CLU_2017374_0_0_1"/>